<accession>A0ACC2WD56</accession>
<evidence type="ECO:0000313" key="2">
    <source>
        <dbReference type="Proteomes" id="UP001227268"/>
    </source>
</evidence>
<name>A0ACC2WD56_9TREE</name>
<evidence type="ECO:0000313" key="1">
    <source>
        <dbReference type="EMBL" id="KAJ9109002.1"/>
    </source>
</evidence>
<dbReference type="Proteomes" id="UP001227268">
    <property type="component" value="Unassembled WGS sequence"/>
</dbReference>
<organism evidence="1 2">
    <name type="scientific">Naganishia friedmannii</name>
    <dbReference type="NCBI Taxonomy" id="89922"/>
    <lineage>
        <taxon>Eukaryota</taxon>
        <taxon>Fungi</taxon>
        <taxon>Dikarya</taxon>
        <taxon>Basidiomycota</taxon>
        <taxon>Agaricomycotina</taxon>
        <taxon>Tremellomycetes</taxon>
        <taxon>Filobasidiales</taxon>
        <taxon>Filobasidiaceae</taxon>
        <taxon>Naganishia</taxon>
    </lineage>
</organism>
<dbReference type="EMBL" id="JASBWT010000001">
    <property type="protein sequence ID" value="KAJ9109002.1"/>
    <property type="molecule type" value="Genomic_DNA"/>
</dbReference>
<protein>
    <submittedName>
        <fullName evidence="1">Uncharacterized protein</fullName>
    </submittedName>
</protein>
<sequence>MGIPQKPVGHALHITTGNDRHEIAVKESLPKTPAIPRRRQIGLSRSTKSLHGQAFVSPLKANGTALCGMIDATDCGRSEEKMAPLNTIED</sequence>
<keyword evidence="2" id="KW-1185">Reference proteome</keyword>
<proteinExistence type="predicted"/>
<reference evidence="1" key="1">
    <citation type="submission" date="2023-04" db="EMBL/GenBank/DDBJ databases">
        <title>Draft Genome sequencing of Naganishia species isolated from polar environments using Oxford Nanopore Technology.</title>
        <authorList>
            <person name="Leo P."/>
            <person name="Venkateswaran K."/>
        </authorList>
    </citation>
    <scope>NUCLEOTIDE SEQUENCE</scope>
    <source>
        <strain evidence="1">MNA-CCFEE 5423</strain>
    </source>
</reference>
<comment type="caution">
    <text evidence="1">The sequence shown here is derived from an EMBL/GenBank/DDBJ whole genome shotgun (WGS) entry which is preliminary data.</text>
</comment>
<gene>
    <name evidence="1" type="ORF">QFC21_000328</name>
</gene>